<accession>A0ABS0NVI7</accession>
<proteinExistence type="predicted"/>
<keyword evidence="3" id="KW-0804">Transcription</keyword>
<dbReference type="Pfam" id="PF01047">
    <property type="entry name" value="MarR"/>
    <property type="match status" value="1"/>
</dbReference>
<evidence type="ECO:0000256" key="2">
    <source>
        <dbReference type="ARBA" id="ARBA00023125"/>
    </source>
</evidence>
<feature type="compositionally biased region" description="Basic residues" evidence="4">
    <location>
        <begin position="196"/>
        <end position="205"/>
    </location>
</feature>
<gene>
    <name evidence="6" type="ORF">H1B27_01865</name>
</gene>
<keyword evidence="2" id="KW-0238">DNA-binding</keyword>
<reference evidence="6 7" key="1">
    <citation type="submission" date="2020-07" db="EMBL/GenBank/DDBJ databases">
        <title>Bradyrhizobium diversity isolated from nodules of indigenous legumes of Western Australia.</title>
        <authorList>
            <person name="Klepa M.S."/>
        </authorList>
    </citation>
    <scope>NUCLEOTIDE SEQUENCE [LARGE SCALE GENOMIC DNA]</scope>
    <source>
        <strain evidence="6 7">CNPSo 4019</strain>
    </source>
</reference>
<evidence type="ECO:0000256" key="1">
    <source>
        <dbReference type="ARBA" id="ARBA00023015"/>
    </source>
</evidence>
<dbReference type="Gene3D" id="1.10.10.10">
    <property type="entry name" value="Winged helix-like DNA-binding domain superfamily/Winged helix DNA-binding domain"/>
    <property type="match status" value="1"/>
</dbReference>
<comment type="caution">
    <text evidence="6">The sequence shown here is derived from an EMBL/GenBank/DDBJ whole genome shotgun (WGS) entry which is preliminary data.</text>
</comment>
<name>A0ABS0NVI7_9BRAD</name>
<dbReference type="InterPro" id="IPR036390">
    <property type="entry name" value="WH_DNA-bd_sf"/>
</dbReference>
<dbReference type="InterPro" id="IPR036388">
    <property type="entry name" value="WH-like_DNA-bd_sf"/>
</dbReference>
<evidence type="ECO:0000313" key="7">
    <source>
        <dbReference type="Proteomes" id="UP001194539"/>
    </source>
</evidence>
<keyword evidence="7" id="KW-1185">Reference proteome</keyword>
<sequence length="205" mass="22960">MKRDAIDKFAGEWAKEWPELDVSHLQTVGRIWRISEHLRRRFEVWLQPLGLNWETFDVIVSLRRSGAPYRMRPTELSEACLLTSGAMTNRLDRVERAGLIVRRPAPDDRRSVQVELTSNGITLADQVIQPHFAAARQLLECLDGKQQQTLAHLLRDVLTTLEPADGEAAGSDRMAKVSTSVPAKSGKGQAASKRTTAGKRARRPT</sequence>
<dbReference type="PROSITE" id="PS50995">
    <property type="entry name" value="HTH_MARR_2"/>
    <property type="match status" value="1"/>
</dbReference>
<dbReference type="InterPro" id="IPR000835">
    <property type="entry name" value="HTH_MarR-typ"/>
</dbReference>
<dbReference type="SMART" id="SM00347">
    <property type="entry name" value="HTH_MARR"/>
    <property type="match status" value="1"/>
</dbReference>
<evidence type="ECO:0000259" key="5">
    <source>
        <dbReference type="PROSITE" id="PS50995"/>
    </source>
</evidence>
<dbReference type="EMBL" id="JACEGD010000002">
    <property type="protein sequence ID" value="MBH5385026.1"/>
    <property type="molecule type" value="Genomic_DNA"/>
</dbReference>
<evidence type="ECO:0000256" key="3">
    <source>
        <dbReference type="ARBA" id="ARBA00023163"/>
    </source>
</evidence>
<organism evidence="6 7">
    <name type="scientific">Bradyrhizobium diversitatis</name>
    <dbReference type="NCBI Taxonomy" id="2755406"/>
    <lineage>
        <taxon>Bacteria</taxon>
        <taxon>Pseudomonadati</taxon>
        <taxon>Pseudomonadota</taxon>
        <taxon>Alphaproteobacteria</taxon>
        <taxon>Hyphomicrobiales</taxon>
        <taxon>Nitrobacteraceae</taxon>
        <taxon>Bradyrhizobium</taxon>
    </lineage>
</organism>
<dbReference type="SUPFAM" id="SSF46785">
    <property type="entry name" value="Winged helix' DNA-binding domain"/>
    <property type="match status" value="1"/>
</dbReference>
<keyword evidence="1" id="KW-0805">Transcription regulation</keyword>
<dbReference type="PANTHER" id="PTHR42756:SF1">
    <property type="entry name" value="TRANSCRIPTIONAL REPRESSOR OF EMRAB OPERON"/>
    <property type="match status" value="1"/>
</dbReference>
<dbReference type="RefSeq" id="WP_197964789.1">
    <property type="nucleotide sequence ID" value="NZ_JACEGD010000002.1"/>
</dbReference>
<feature type="domain" description="HTH marR-type" evidence="5">
    <location>
        <begin position="24"/>
        <end position="159"/>
    </location>
</feature>
<dbReference type="PANTHER" id="PTHR42756">
    <property type="entry name" value="TRANSCRIPTIONAL REGULATOR, MARR"/>
    <property type="match status" value="1"/>
</dbReference>
<dbReference type="Proteomes" id="UP001194539">
    <property type="component" value="Unassembled WGS sequence"/>
</dbReference>
<protein>
    <submittedName>
        <fullName evidence="6">MarR family transcriptional regulator</fullName>
    </submittedName>
</protein>
<evidence type="ECO:0000256" key="4">
    <source>
        <dbReference type="SAM" id="MobiDB-lite"/>
    </source>
</evidence>
<dbReference type="PRINTS" id="PR00598">
    <property type="entry name" value="HTHMARR"/>
</dbReference>
<evidence type="ECO:0000313" key="6">
    <source>
        <dbReference type="EMBL" id="MBH5385026.1"/>
    </source>
</evidence>
<feature type="region of interest" description="Disordered" evidence="4">
    <location>
        <begin position="164"/>
        <end position="205"/>
    </location>
</feature>